<reference evidence="1 3" key="2">
    <citation type="submission" date="2020-05" db="EMBL/GenBank/DDBJ databases">
        <authorList>
            <person name="Campoy J."/>
            <person name="Schneeberger K."/>
            <person name="Spophaly S."/>
        </authorList>
    </citation>
    <scope>NUCLEOTIDE SEQUENCE [LARGE SCALE GENOMIC DNA]</scope>
    <source>
        <strain evidence="1">PruArmRojPasFocal</strain>
    </source>
</reference>
<evidence type="ECO:0000313" key="3">
    <source>
        <dbReference type="Proteomes" id="UP000507222"/>
    </source>
</evidence>
<reference evidence="4" key="1">
    <citation type="journal article" date="2020" name="Genome Biol.">
        <title>Gamete binning: chromosome-level and haplotype-resolved genome assembly enabled by high-throughput single-cell sequencing of gamete genomes.</title>
        <authorList>
            <person name="Campoy J.A."/>
            <person name="Sun H."/>
            <person name="Goel M."/>
            <person name="Jiao W.-B."/>
            <person name="Folz-Donahue K."/>
            <person name="Wang N."/>
            <person name="Rubio M."/>
            <person name="Liu C."/>
            <person name="Kukat C."/>
            <person name="Ruiz D."/>
            <person name="Huettel B."/>
            <person name="Schneeberger K."/>
        </authorList>
    </citation>
    <scope>NUCLEOTIDE SEQUENCE [LARGE SCALE GENOMIC DNA]</scope>
    <source>
        <strain evidence="4">cv. Rojo Pasion</strain>
    </source>
</reference>
<evidence type="ECO:0000313" key="4">
    <source>
        <dbReference type="Proteomes" id="UP000507245"/>
    </source>
</evidence>
<dbReference type="EMBL" id="CAEKKB010000001">
    <property type="protein sequence ID" value="CAB4297760.1"/>
    <property type="molecule type" value="Genomic_DNA"/>
</dbReference>
<protein>
    <submittedName>
        <fullName evidence="1">Uncharacterized protein</fullName>
    </submittedName>
</protein>
<dbReference type="OrthoDB" id="10363492at2759"/>
<evidence type="ECO:0000313" key="2">
    <source>
        <dbReference type="EMBL" id="CAB4297760.1"/>
    </source>
</evidence>
<evidence type="ECO:0000313" key="1">
    <source>
        <dbReference type="EMBL" id="CAB4267264.1"/>
    </source>
</evidence>
<dbReference type="AlphaFoldDB" id="A0A6J5TV55"/>
<dbReference type="EMBL" id="CAEKDK010000001">
    <property type="protein sequence ID" value="CAB4267264.1"/>
    <property type="molecule type" value="Genomic_DNA"/>
</dbReference>
<gene>
    <name evidence="1" type="ORF">CURHAP_LOCUS9879</name>
    <name evidence="2" type="ORF">ORAREDHAP_LOCUS9772</name>
</gene>
<sequence>MGRGILGLGPRGGRVHFTRDAEVRMEGKGYGGRVRDVGPLRHKHLLPNGFVFGVSVVS</sequence>
<accession>A0A6J5TV55</accession>
<dbReference type="Proteomes" id="UP000507245">
    <property type="component" value="Unassembled WGS sequence"/>
</dbReference>
<dbReference type="Proteomes" id="UP000507222">
    <property type="component" value="Unassembled WGS sequence"/>
</dbReference>
<keyword evidence="4" id="KW-1185">Reference proteome</keyword>
<proteinExistence type="predicted"/>
<name>A0A6J5TV55_PRUAR</name>
<organism evidence="1 3">
    <name type="scientific">Prunus armeniaca</name>
    <name type="common">Apricot</name>
    <name type="synonym">Armeniaca vulgaris</name>
    <dbReference type="NCBI Taxonomy" id="36596"/>
    <lineage>
        <taxon>Eukaryota</taxon>
        <taxon>Viridiplantae</taxon>
        <taxon>Streptophyta</taxon>
        <taxon>Embryophyta</taxon>
        <taxon>Tracheophyta</taxon>
        <taxon>Spermatophyta</taxon>
        <taxon>Magnoliopsida</taxon>
        <taxon>eudicotyledons</taxon>
        <taxon>Gunneridae</taxon>
        <taxon>Pentapetalae</taxon>
        <taxon>rosids</taxon>
        <taxon>fabids</taxon>
        <taxon>Rosales</taxon>
        <taxon>Rosaceae</taxon>
        <taxon>Amygdaloideae</taxon>
        <taxon>Amygdaleae</taxon>
        <taxon>Prunus</taxon>
    </lineage>
</organism>